<evidence type="ECO:0000256" key="3">
    <source>
        <dbReference type="ARBA" id="ARBA00012356"/>
    </source>
</evidence>
<evidence type="ECO:0000256" key="12">
    <source>
        <dbReference type="ARBA" id="ARBA00047318"/>
    </source>
</evidence>
<keyword evidence="7" id="KW-0276">Fatty acid metabolism</keyword>
<dbReference type="InterPro" id="IPR000794">
    <property type="entry name" value="Beta-ketoacyl_synthase"/>
</dbReference>
<proteinExistence type="inferred from homology"/>
<name>A0A1M6W1T0_9FIRM</name>
<gene>
    <name evidence="18" type="ORF">SAMN02745123_03447</name>
</gene>
<dbReference type="InterPro" id="IPR017568">
    <property type="entry name" value="3-oxoacyl-ACP_synth-2"/>
</dbReference>
<keyword evidence="9 14" id="KW-0275">Fatty acid biosynthesis</keyword>
<evidence type="ECO:0000256" key="5">
    <source>
        <dbReference type="ARBA" id="ARBA00022516"/>
    </source>
</evidence>
<evidence type="ECO:0000256" key="10">
    <source>
        <dbReference type="ARBA" id="ARBA00023315"/>
    </source>
</evidence>
<dbReference type="PIRSF" id="PIRSF000447">
    <property type="entry name" value="KAS_II"/>
    <property type="match status" value="1"/>
</dbReference>
<comment type="similarity">
    <text evidence="2 14 16">Belongs to the thiolase-like superfamily. Beta-ketoacyl-ACP synthases family.</text>
</comment>
<evidence type="ECO:0000256" key="13">
    <source>
        <dbReference type="ARBA" id="ARBA00047659"/>
    </source>
</evidence>
<dbReference type="EC" id="2.3.1.179" evidence="3 14"/>
<evidence type="ECO:0000256" key="15">
    <source>
        <dbReference type="PIRSR" id="PIRSR000447-1"/>
    </source>
</evidence>
<comment type="pathway">
    <text evidence="1 14">Lipid metabolism; fatty acid biosynthesis.</text>
</comment>
<accession>A0A1M6W1T0</accession>
<evidence type="ECO:0000313" key="19">
    <source>
        <dbReference type="Proteomes" id="UP000183997"/>
    </source>
</evidence>
<dbReference type="InterPro" id="IPR014031">
    <property type="entry name" value="Ketoacyl_synth_C"/>
</dbReference>
<dbReference type="SUPFAM" id="SSF53901">
    <property type="entry name" value="Thiolase-like"/>
    <property type="match status" value="2"/>
</dbReference>
<dbReference type="InterPro" id="IPR020841">
    <property type="entry name" value="PKS_Beta-ketoAc_synthase_dom"/>
</dbReference>
<dbReference type="CDD" id="cd00834">
    <property type="entry name" value="KAS_I_II"/>
    <property type="match status" value="1"/>
</dbReference>
<dbReference type="NCBIfam" id="NF004970">
    <property type="entry name" value="PRK06333.1"/>
    <property type="match status" value="1"/>
</dbReference>
<dbReference type="Pfam" id="PF00109">
    <property type="entry name" value="ketoacyl-synt"/>
    <property type="match status" value="1"/>
</dbReference>
<dbReference type="InterPro" id="IPR016039">
    <property type="entry name" value="Thiolase-like"/>
</dbReference>
<sequence>MSKRVVITGMGVISPLGTGLDKFWNALTNGVSGIARITRFDPSEFSTQIAGEVKDFDFSRYLDKKEARRMDKFSQYGVVAAAMAIEDAALDMEALDKDRTGVIIGSGIGGMETFEEQCKVLVNRGPSRISPFLIPMMIANMAAGQIAIKFGLKGPNITTITACASSGNAIGDAFKLIQRGNAEVVISGGTEAPITPLAVAGFCAAKAMSTNNEEPEKASRPFDVDRNGFVMGEGAAVMVLETLEHAQKRGANIYAEIVGYGSTCDAYHITAPDPEGSGAIGAMEMALKDGNLKPEDVQYINAHGTSTPVGDVAEVGAIKKVFGEHAYKLVVSSTKSMTGHMLGAAGAIEGIASVLAIRDGLVPPTINLENPDPQCDLDFVPHHARQMNVDVAISNSFGFGGHNVTLAFRKFIP</sequence>
<evidence type="ECO:0000256" key="6">
    <source>
        <dbReference type="ARBA" id="ARBA00022679"/>
    </source>
</evidence>
<evidence type="ECO:0000259" key="17">
    <source>
        <dbReference type="PROSITE" id="PS52004"/>
    </source>
</evidence>
<dbReference type="SMART" id="SM00825">
    <property type="entry name" value="PKS_KS"/>
    <property type="match status" value="1"/>
</dbReference>
<comment type="function">
    <text evidence="11 14">Involved in the type II fatty acid elongation cycle. Catalyzes the elongation of a wide range of acyl-ACP by the addition of two carbons from malonyl-ACP to an acyl acceptor. Can efficiently catalyze the conversion of palmitoleoyl-ACP (cis-hexadec-9-enoyl-ACP) to cis-vaccenoyl-ACP (cis-octadec-11-enoyl-ACP), an essential step in the thermal regulation of fatty acid composition.</text>
</comment>
<dbReference type="Pfam" id="PF02801">
    <property type="entry name" value="Ketoacyl-synt_C"/>
    <property type="match status" value="1"/>
</dbReference>
<evidence type="ECO:0000256" key="8">
    <source>
        <dbReference type="ARBA" id="ARBA00023098"/>
    </source>
</evidence>
<dbReference type="GO" id="GO:0006633">
    <property type="term" value="P:fatty acid biosynthetic process"/>
    <property type="evidence" value="ECO:0007669"/>
    <property type="project" value="UniProtKB-UniRule"/>
</dbReference>
<reference evidence="19" key="1">
    <citation type="submission" date="2016-11" db="EMBL/GenBank/DDBJ databases">
        <authorList>
            <person name="Varghese N."/>
            <person name="Submissions S."/>
        </authorList>
    </citation>
    <scope>NUCLEOTIDE SEQUENCE [LARGE SCALE GENOMIC DNA]</scope>
    <source>
        <strain evidence="19">DSM 10349</strain>
    </source>
</reference>
<dbReference type="InterPro" id="IPR018201">
    <property type="entry name" value="Ketoacyl_synth_AS"/>
</dbReference>
<dbReference type="Proteomes" id="UP000183997">
    <property type="component" value="Unassembled WGS sequence"/>
</dbReference>
<dbReference type="PANTHER" id="PTHR11712">
    <property type="entry name" value="POLYKETIDE SYNTHASE-RELATED"/>
    <property type="match status" value="1"/>
</dbReference>
<evidence type="ECO:0000256" key="7">
    <source>
        <dbReference type="ARBA" id="ARBA00022832"/>
    </source>
</evidence>
<dbReference type="PROSITE" id="PS52004">
    <property type="entry name" value="KS3_2"/>
    <property type="match status" value="1"/>
</dbReference>
<feature type="active site" description="For beta-ketoacyl synthase activity" evidence="15">
    <location>
        <position position="163"/>
    </location>
</feature>
<evidence type="ECO:0000256" key="9">
    <source>
        <dbReference type="ARBA" id="ARBA00023160"/>
    </source>
</evidence>
<dbReference type="GO" id="GO:0005829">
    <property type="term" value="C:cytosol"/>
    <property type="evidence" value="ECO:0007669"/>
    <property type="project" value="TreeGrafter"/>
</dbReference>
<dbReference type="EMBL" id="FRAR01000027">
    <property type="protein sequence ID" value="SHK87599.1"/>
    <property type="molecule type" value="Genomic_DNA"/>
</dbReference>
<evidence type="ECO:0000256" key="4">
    <source>
        <dbReference type="ARBA" id="ARBA00014657"/>
    </source>
</evidence>
<dbReference type="AlphaFoldDB" id="A0A1M6W1T0"/>
<keyword evidence="8" id="KW-0443">Lipid metabolism</keyword>
<dbReference type="Gene3D" id="3.40.47.10">
    <property type="match status" value="2"/>
</dbReference>
<dbReference type="PANTHER" id="PTHR11712:SF336">
    <property type="entry name" value="3-OXOACYL-[ACYL-CARRIER-PROTEIN] SYNTHASE, MITOCHONDRIAL"/>
    <property type="match status" value="1"/>
</dbReference>
<evidence type="ECO:0000313" key="18">
    <source>
        <dbReference type="EMBL" id="SHK87599.1"/>
    </source>
</evidence>
<dbReference type="NCBIfam" id="TIGR03150">
    <property type="entry name" value="fabF"/>
    <property type="match status" value="1"/>
</dbReference>
<evidence type="ECO:0000256" key="2">
    <source>
        <dbReference type="ARBA" id="ARBA00008467"/>
    </source>
</evidence>
<evidence type="ECO:0000256" key="14">
    <source>
        <dbReference type="PIRNR" id="PIRNR000447"/>
    </source>
</evidence>
<dbReference type="OrthoDB" id="9808669at2"/>
<dbReference type="UniPathway" id="UPA00094"/>
<evidence type="ECO:0000256" key="16">
    <source>
        <dbReference type="RuleBase" id="RU003694"/>
    </source>
</evidence>
<keyword evidence="10 14" id="KW-0012">Acyltransferase</keyword>
<organism evidence="18 19">
    <name type="scientific">Desulforamulus aeronauticus DSM 10349</name>
    <dbReference type="NCBI Taxonomy" id="1121421"/>
    <lineage>
        <taxon>Bacteria</taxon>
        <taxon>Bacillati</taxon>
        <taxon>Bacillota</taxon>
        <taxon>Clostridia</taxon>
        <taxon>Eubacteriales</taxon>
        <taxon>Peptococcaceae</taxon>
        <taxon>Desulforamulus</taxon>
    </lineage>
</organism>
<comment type="catalytic activity">
    <reaction evidence="13 14">
        <text>a fatty acyl-[ACP] + malonyl-[ACP] + H(+) = a 3-oxoacyl-[ACP] + holo-[ACP] + CO2</text>
        <dbReference type="Rhea" id="RHEA:22836"/>
        <dbReference type="Rhea" id="RHEA-COMP:9623"/>
        <dbReference type="Rhea" id="RHEA-COMP:9685"/>
        <dbReference type="Rhea" id="RHEA-COMP:9916"/>
        <dbReference type="Rhea" id="RHEA-COMP:14125"/>
        <dbReference type="ChEBI" id="CHEBI:15378"/>
        <dbReference type="ChEBI" id="CHEBI:16526"/>
        <dbReference type="ChEBI" id="CHEBI:64479"/>
        <dbReference type="ChEBI" id="CHEBI:78449"/>
        <dbReference type="ChEBI" id="CHEBI:78776"/>
        <dbReference type="ChEBI" id="CHEBI:138651"/>
    </reaction>
</comment>
<dbReference type="RefSeq" id="WP_072916851.1">
    <property type="nucleotide sequence ID" value="NZ_FRAR01000027.1"/>
</dbReference>
<keyword evidence="6 14" id="KW-0808">Transferase</keyword>
<dbReference type="GO" id="GO:0004315">
    <property type="term" value="F:3-oxoacyl-[acyl-carrier-protein] synthase activity"/>
    <property type="evidence" value="ECO:0007669"/>
    <property type="project" value="UniProtKB-UniRule"/>
</dbReference>
<protein>
    <recommendedName>
        <fullName evidence="4 14">3-oxoacyl-[acyl-carrier-protein] synthase 2</fullName>
        <ecNumber evidence="3 14">2.3.1.179</ecNumber>
    </recommendedName>
</protein>
<dbReference type="STRING" id="1121421.SAMN02745123_03447"/>
<dbReference type="NCBIfam" id="NF005589">
    <property type="entry name" value="PRK07314.1"/>
    <property type="match status" value="1"/>
</dbReference>
<dbReference type="InterPro" id="IPR014030">
    <property type="entry name" value="Ketoacyl_synth_N"/>
</dbReference>
<evidence type="ECO:0000256" key="1">
    <source>
        <dbReference type="ARBA" id="ARBA00005194"/>
    </source>
</evidence>
<comment type="catalytic activity">
    <reaction evidence="12 14">
        <text>(9Z)-hexadecenoyl-[ACP] + malonyl-[ACP] + H(+) = 3-oxo-(11Z)-octadecenoyl-[ACP] + holo-[ACP] + CO2</text>
        <dbReference type="Rhea" id="RHEA:55040"/>
        <dbReference type="Rhea" id="RHEA-COMP:9623"/>
        <dbReference type="Rhea" id="RHEA-COMP:9685"/>
        <dbReference type="Rhea" id="RHEA-COMP:10800"/>
        <dbReference type="Rhea" id="RHEA-COMP:14074"/>
        <dbReference type="ChEBI" id="CHEBI:15378"/>
        <dbReference type="ChEBI" id="CHEBI:16526"/>
        <dbReference type="ChEBI" id="CHEBI:64479"/>
        <dbReference type="ChEBI" id="CHEBI:78449"/>
        <dbReference type="ChEBI" id="CHEBI:83989"/>
        <dbReference type="ChEBI" id="CHEBI:138538"/>
        <dbReference type="EC" id="2.3.1.179"/>
    </reaction>
</comment>
<keyword evidence="19" id="KW-1185">Reference proteome</keyword>
<dbReference type="PROSITE" id="PS00606">
    <property type="entry name" value="KS3_1"/>
    <property type="match status" value="1"/>
</dbReference>
<keyword evidence="5 14" id="KW-0444">Lipid biosynthesis</keyword>
<feature type="domain" description="Ketosynthase family 3 (KS3)" evidence="17">
    <location>
        <begin position="2"/>
        <end position="410"/>
    </location>
</feature>
<evidence type="ECO:0000256" key="11">
    <source>
        <dbReference type="ARBA" id="ARBA00024006"/>
    </source>
</evidence>
<dbReference type="FunFam" id="3.40.47.10:FF:000009">
    <property type="entry name" value="3-oxoacyl-[acyl-carrier-protein] synthase 2"/>
    <property type="match status" value="1"/>
</dbReference>